<accession>A0A0C2G0F2</accession>
<dbReference type="EMBL" id="KN749337">
    <property type="protein sequence ID" value="KIH50566.1"/>
    <property type="molecule type" value="Genomic_DNA"/>
</dbReference>
<dbReference type="AlphaFoldDB" id="A0A0C2G0F2"/>
<keyword evidence="2" id="KW-1185">Reference proteome</keyword>
<sequence>MGTEEKRPEIAKLFHDREYESKESQISRLTNVHKEEEINLDNMLVSLAILSDGSKFRQF</sequence>
<reference evidence="1 2" key="1">
    <citation type="submission" date="2013-12" db="EMBL/GenBank/DDBJ databases">
        <title>Draft genome of the parsitic nematode Ancylostoma duodenale.</title>
        <authorList>
            <person name="Mitreva M."/>
        </authorList>
    </citation>
    <scope>NUCLEOTIDE SEQUENCE [LARGE SCALE GENOMIC DNA]</scope>
    <source>
        <strain evidence="1 2">Zhejiang</strain>
    </source>
</reference>
<evidence type="ECO:0000313" key="1">
    <source>
        <dbReference type="EMBL" id="KIH50566.1"/>
    </source>
</evidence>
<gene>
    <name evidence="1" type="ORF">ANCDUO_19355</name>
</gene>
<name>A0A0C2G0F2_9BILA</name>
<evidence type="ECO:0000313" key="2">
    <source>
        <dbReference type="Proteomes" id="UP000054047"/>
    </source>
</evidence>
<organism evidence="1 2">
    <name type="scientific">Ancylostoma duodenale</name>
    <dbReference type="NCBI Taxonomy" id="51022"/>
    <lineage>
        <taxon>Eukaryota</taxon>
        <taxon>Metazoa</taxon>
        <taxon>Ecdysozoa</taxon>
        <taxon>Nematoda</taxon>
        <taxon>Chromadorea</taxon>
        <taxon>Rhabditida</taxon>
        <taxon>Rhabditina</taxon>
        <taxon>Rhabditomorpha</taxon>
        <taxon>Strongyloidea</taxon>
        <taxon>Ancylostomatidae</taxon>
        <taxon>Ancylostomatinae</taxon>
        <taxon>Ancylostoma</taxon>
    </lineage>
</organism>
<protein>
    <submittedName>
        <fullName evidence="1">Uncharacterized protein</fullName>
    </submittedName>
</protein>
<dbReference type="Proteomes" id="UP000054047">
    <property type="component" value="Unassembled WGS sequence"/>
</dbReference>
<proteinExistence type="predicted"/>